<keyword evidence="1" id="KW-0732">Signal</keyword>
<proteinExistence type="predicted"/>
<dbReference type="EMBL" id="QMFB01000003">
    <property type="protein sequence ID" value="RAV22174.1"/>
    <property type="molecule type" value="Genomic_DNA"/>
</dbReference>
<dbReference type="Pfam" id="PF10646">
    <property type="entry name" value="Germane"/>
    <property type="match status" value="2"/>
</dbReference>
<dbReference type="OrthoDB" id="1715058at2"/>
<dbReference type="SMART" id="SM00909">
    <property type="entry name" value="Germane"/>
    <property type="match status" value="2"/>
</dbReference>
<evidence type="ECO:0000259" key="2">
    <source>
        <dbReference type="SMART" id="SM00909"/>
    </source>
</evidence>
<dbReference type="Proteomes" id="UP000250369">
    <property type="component" value="Unassembled WGS sequence"/>
</dbReference>
<evidence type="ECO:0000313" key="4">
    <source>
        <dbReference type="Proteomes" id="UP000250369"/>
    </source>
</evidence>
<accession>A0A329MQW4</accession>
<dbReference type="PROSITE" id="PS51257">
    <property type="entry name" value="PROKAR_LIPOPROTEIN"/>
    <property type="match status" value="1"/>
</dbReference>
<name>A0A329MQW4_9BACL</name>
<feature type="signal peptide" evidence="1">
    <location>
        <begin position="1"/>
        <end position="24"/>
    </location>
</feature>
<comment type="caution">
    <text evidence="3">The sequence shown here is derived from an EMBL/GenBank/DDBJ whole genome shotgun (WGS) entry which is preliminary data.</text>
</comment>
<dbReference type="InterPro" id="IPR019606">
    <property type="entry name" value="GerMN"/>
</dbReference>
<protein>
    <submittedName>
        <fullName evidence="3">Stage II sporulation protein</fullName>
    </submittedName>
</protein>
<feature type="domain" description="GerMN" evidence="2">
    <location>
        <begin position="90"/>
        <end position="181"/>
    </location>
</feature>
<feature type="domain" description="GerMN" evidence="2">
    <location>
        <begin position="244"/>
        <end position="332"/>
    </location>
</feature>
<evidence type="ECO:0000313" key="3">
    <source>
        <dbReference type="EMBL" id="RAV22174.1"/>
    </source>
</evidence>
<organism evidence="3 4">
    <name type="scientific">Paenibacillus contaminans</name>
    <dbReference type="NCBI Taxonomy" id="450362"/>
    <lineage>
        <taxon>Bacteria</taxon>
        <taxon>Bacillati</taxon>
        <taxon>Bacillota</taxon>
        <taxon>Bacilli</taxon>
        <taxon>Bacillales</taxon>
        <taxon>Paenibacillaceae</taxon>
        <taxon>Paenibacillus</taxon>
    </lineage>
</organism>
<gene>
    <name evidence="3" type="ORF">DQG23_08410</name>
</gene>
<keyword evidence="4" id="KW-1185">Reference proteome</keyword>
<sequence length="352" mass="37627">MKGRMRWLAAAAIIVVLTSGCSTFKDNTSQGIDPPPIGAEEMMNGGKQAGTETSAPVSAAESQQVTVYYKNEKGFIAPLSINVPKKEGIAAQALEYLVDGGPAQSMLPAGFTGLLPKGTKLTVNINSEQKLATVDFSKEFAAYKAEDERRLLEAITWTLTGFTTVDKVQLRLNGKDLKEMPVAKTPLDAPLTRAKGINMELAPGAEIGQSTPVTVYFSNTDADGNRYFVPVTRMINRTEQDQVAKAAIDQLIKGPSSSKGLSKVVAPNAEVLAVKLSEDKSTVTVDFTDKILEQDKKISADALQAVVLSVTENTGASKVQIMVNGDVKVTAANNENLSKPVIRPTNINPVKM</sequence>
<reference evidence="3 4" key="1">
    <citation type="journal article" date="2009" name="Int. J. Syst. Evol. Microbiol.">
        <title>Paenibacillus contaminans sp. nov., isolated from a contaminated laboratory plate.</title>
        <authorList>
            <person name="Chou J.H."/>
            <person name="Lee J.H."/>
            <person name="Lin M.C."/>
            <person name="Chang P.S."/>
            <person name="Arun A.B."/>
            <person name="Young C.C."/>
            <person name="Chen W.M."/>
        </authorList>
    </citation>
    <scope>NUCLEOTIDE SEQUENCE [LARGE SCALE GENOMIC DNA]</scope>
    <source>
        <strain evidence="3 4">CKOBP-6</strain>
    </source>
</reference>
<dbReference type="AlphaFoldDB" id="A0A329MQW4"/>
<evidence type="ECO:0000256" key="1">
    <source>
        <dbReference type="SAM" id="SignalP"/>
    </source>
</evidence>
<feature type="chain" id="PRO_5039508164" evidence="1">
    <location>
        <begin position="25"/>
        <end position="352"/>
    </location>
</feature>